<sequence>MITRQDMLDLYGSSNLVTVPSGEVDRFRLRAPDAEVLATVGLPRFSSPFFTTEVQGGPEFRRVIDVTTRDGKDHREVIIGGPPGDSGMRFSISAYEGFITLVQLQGDRPRGEVVNNNLGEFVEFLYRLERYRLRVEADPASAEEEFEELSDTLMRIDPFSFELEENWWSIALRQLGGAGIGE</sequence>
<name>A0A9W6VFZ7_9PSEU</name>
<reference evidence="1" key="1">
    <citation type="submission" date="2023-03" db="EMBL/GenBank/DDBJ databases">
        <title>Amycolatopsis taiwanensis NBRC 103393.</title>
        <authorList>
            <person name="Ichikawa N."/>
            <person name="Sato H."/>
            <person name="Tonouchi N."/>
        </authorList>
    </citation>
    <scope>NUCLEOTIDE SEQUENCE</scope>
    <source>
        <strain evidence="1">NBRC 103393</strain>
    </source>
</reference>
<keyword evidence="2" id="KW-1185">Reference proteome</keyword>
<evidence type="ECO:0000313" key="2">
    <source>
        <dbReference type="Proteomes" id="UP001165136"/>
    </source>
</evidence>
<protein>
    <recommendedName>
        <fullName evidence="3">SUKH-4 immunity protein of toxin-antitoxin system</fullName>
    </recommendedName>
</protein>
<proteinExistence type="predicted"/>
<dbReference type="RefSeq" id="WP_285486624.1">
    <property type="nucleotide sequence ID" value="NZ_BSTI01000004.1"/>
</dbReference>
<evidence type="ECO:0008006" key="3">
    <source>
        <dbReference type="Google" id="ProtNLM"/>
    </source>
</evidence>
<dbReference type="EMBL" id="BSTI01000004">
    <property type="protein sequence ID" value="GLY65409.1"/>
    <property type="molecule type" value="Genomic_DNA"/>
</dbReference>
<dbReference type="Proteomes" id="UP001165136">
    <property type="component" value="Unassembled WGS sequence"/>
</dbReference>
<evidence type="ECO:0000313" key="1">
    <source>
        <dbReference type="EMBL" id="GLY65409.1"/>
    </source>
</evidence>
<comment type="caution">
    <text evidence="1">The sequence shown here is derived from an EMBL/GenBank/DDBJ whole genome shotgun (WGS) entry which is preliminary data.</text>
</comment>
<accession>A0A9W6VFZ7</accession>
<dbReference type="InterPro" id="IPR025851">
    <property type="entry name" value="SUKH-4"/>
</dbReference>
<organism evidence="1 2">
    <name type="scientific">Amycolatopsis taiwanensis</name>
    <dbReference type="NCBI Taxonomy" id="342230"/>
    <lineage>
        <taxon>Bacteria</taxon>
        <taxon>Bacillati</taxon>
        <taxon>Actinomycetota</taxon>
        <taxon>Actinomycetes</taxon>
        <taxon>Pseudonocardiales</taxon>
        <taxon>Pseudonocardiaceae</taxon>
        <taxon>Amycolatopsis</taxon>
    </lineage>
</organism>
<gene>
    <name evidence="1" type="ORF">Atai01_20280</name>
</gene>
<dbReference type="AlphaFoldDB" id="A0A9W6VFZ7"/>
<dbReference type="Pfam" id="PF14435">
    <property type="entry name" value="SUKH-4"/>
    <property type="match status" value="1"/>
</dbReference>